<reference evidence="1" key="1">
    <citation type="submission" date="2020-08" db="EMBL/GenBank/DDBJ databases">
        <title>Multicomponent nature underlies the extraordinary mechanical properties of spider dragline silk.</title>
        <authorList>
            <person name="Kono N."/>
            <person name="Nakamura H."/>
            <person name="Mori M."/>
            <person name="Yoshida Y."/>
            <person name="Ohtoshi R."/>
            <person name="Malay A.D."/>
            <person name="Moran D.A.P."/>
            <person name="Tomita M."/>
            <person name="Numata K."/>
            <person name="Arakawa K."/>
        </authorList>
    </citation>
    <scope>NUCLEOTIDE SEQUENCE</scope>
</reference>
<organism evidence="1 2">
    <name type="scientific">Nephila pilipes</name>
    <name type="common">Giant wood spider</name>
    <name type="synonym">Nephila maculata</name>
    <dbReference type="NCBI Taxonomy" id="299642"/>
    <lineage>
        <taxon>Eukaryota</taxon>
        <taxon>Metazoa</taxon>
        <taxon>Ecdysozoa</taxon>
        <taxon>Arthropoda</taxon>
        <taxon>Chelicerata</taxon>
        <taxon>Arachnida</taxon>
        <taxon>Araneae</taxon>
        <taxon>Araneomorphae</taxon>
        <taxon>Entelegynae</taxon>
        <taxon>Araneoidea</taxon>
        <taxon>Nephilidae</taxon>
        <taxon>Nephila</taxon>
    </lineage>
</organism>
<evidence type="ECO:0000313" key="1">
    <source>
        <dbReference type="EMBL" id="GFT91864.1"/>
    </source>
</evidence>
<evidence type="ECO:0000313" key="2">
    <source>
        <dbReference type="Proteomes" id="UP000887013"/>
    </source>
</evidence>
<name>A0A8X6PZ81_NEPPI</name>
<comment type="caution">
    <text evidence="1">The sequence shown here is derived from an EMBL/GenBank/DDBJ whole genome shotgun (WGS) entry which is preliminary data.</text>
</comment>
<protein>
    <submittedName>
        <fullName evidence="1">Uncharacterized protein</fullName>
    </submittedName>
</protein>
<dbReference type="Proteomes" id="UP000887013">
    <property type="component" value="Unassembled WGS sequence"/>
</dbReference>
<dbReference type="EMBL" id="BMAW01120975">
    <property type="protein sequence ID" value="GFT91864.1"/>
    <property type="molecule type" value="Genomic_DNA"/>
</dbReference>
<proteinExistence type="predicted"/>
<accession>A0A8X6PZ81</accession>
<sequence length="68" mass="7933">MQKLANNREVARKYFEDIVNKSSLDAQVLCNEPSFYLPRHGDIPEELREPRKDPKFGIDEENNVTILT</sequence>
<gene>
    <name evidence="1" type="ORF">NPIL_337881</name>
</gene>
<keyword evidence="2" id="KW-1185">Reference proteome</keyword>
<dbReference type="AlphaFoldDB" id="A0A8X6PZ81"/>